<dbReference type="InterPro" id="IPR036388">
    <property type="entry name" value="WH-like_DNA-bd_sf"/>
</dbReference>
<dbReference type="InterPro" id="IPR013324">
    <property type="entry name" value="RNA_pol_sigma_r3/r4-like"/>
</dbReference>
<dbReference type="Pfam" id="PF08281">
    <property type="entry name" value="Sigma70_r4_2"/>
    <property type="match status" value="1"/>
</dbReference>
<evidence type="ECO:0000313" key="8">
    <source>
        <dbReference type="EMBL" id="GGM89975.1"/>
    </source>
</evidence>
<dbReference type="InterPro" id="IPR013249">
    <property type="entry name" value="RNA_pol_sigma70_r4_t2"/>
</dbReference>
<evidence type="ECO:0000313" key="9">
    <source>
        <dbReference type="Proteomes" id="UP000642070"/>
    </source>
</evidence>
<organism evidence="8 9">
    <name type="scientific">Dactylosporangium sucinum</name>
    <dbReference type="NCBI Taxonomy" id="1424081"/>
    <lineage>
        <taxon>Bacteria</taxon>
        <taxon>Bacillati</taxon>
        <taxon>Actinomycetota</taxon>
        <taxon>Actinomycetes</taxon>
        <taxon>Micromonosporales</taxon>
        <taxon>Micromonosporaceae</taxon>
        <taxon>Dactylosporangium</taxon>
    </lineage>
</organism>
<feature type="region of interest" description="Disordered" evidence="6">
    <location>
        <begin position="167"/>
        <end position="196"/>
    </location>
</feature>
<dbReference type="NCBIfam" id="TIGR02937">
    <property type="entry name" value="sigma70-ECF"/>
    <property type="match status" value="1"/>
</dbReference>
<sequence length="196" mass="22665">MAPELDADSQAPQTMGDPPPKYVGFFRDHYRELMRVAMYTGAVEDEAHDAVQDALLEVLKRWYKIEDPMSYACITVINNVRKIKRSERSRLSRQNTYLVESFERPADEPNIWIDRDGVEAMLGELTPGQREIVRELLQELTPAEVAEVLGRSYDAVRTALTDMRRRLRAAGYEPRPSTTKRRGDQESQHPTREEDR</sequence>
<keyword evidence="3" id="KW-0731">Sigma factor</keyword>
<keyword evidence="4" id="KW-0238">DNA-binding</keyword>
<dbReference type="GO" id="GO:0003677">
    <property type="term" value="F:DNA binding"/>
    <property type="evidence" value="ECO:0007669"/>
    <property type="project" value="UniProtKB-KW"/>
</dbReference>
<dbReference type="SUPFAM" id="SSF88659">
    <property type="entry name" value="Sigma3 and sigma4 domains of RNA polymerase sigma factors"/>
    <property type="match status" value="1"/>
</dbReference>
<evidence type="ECO:0000256" key="2">
    <source>
        <dbReference type="ARBA" id="ARBA00023015"/>
    </source>
</evidence>
<dbReference type="Gene3D" id="1.10.1740.10">
    <property type="match status" value="1"/>
</dbReference>
<evidence type="ECO:0000256" key="4">
    <source>
        <dbReference type="ARBA" id="ARBA00023125"/>
    </source>
</evidence>
<evidence type="ECO:0000256" key="1">
    <source>
        <dbReference type="ARBA" id="ARBA00010641"/>
    </source>
</evidence>
<name>A0A917UG67_9ACTN</name>
<gene>
    <name evidence="8" type="ORF">GCM10007977_110030</name>
</gene>
<dbReference type="EMBL" id="BMPI01000136">
    <property type="protein sequence ID" value="GGM89975.1"/>
    <property type="molecule type" value="Genomic_DNA"/>
</dbReference>
<comment type="caution">
    <text evidence="8">The sequence shown here is derived from an EMBL/GenBank/DDBJ whole genome shotgun (WGS) entry which is preliminary data.</text>
</comment>
<dbReference type="GO" id="GO:0006352">
    <property type="term" value="P:DNA-templated transcription initiation"/>
    <property type="evidence" value="ECO:0007669"/>
    <property type="project" value="InterPro"/>
</dbReference>
<dbReference type="SUPFAM" id="SSF88946">
    <property type="entry name" value="Sigma2 domain of RNA polymerase sigma factors"/>
    <property type="match status" value="1"/>
</dbReference>
<dbReference type="Proteomes" id="UP000642070">
    <property type="component" value="Unassembled WGS sequence"/>
</dbReference>
<keyword evidence="9" id="KW-1185">Reference proteome</keyword>
<evidence type="ECO:0000259" key="7">
    <source>
        <dbReference type="Pfam" id="PF08281"/>
    </source>
</evidence>
<feature type="domain" description="RNA polymerase sigma factor 70 region 4 type 2" evidence="7">
    <location>
        <begin position="118"/>
        <end position="167"/>
    </location>
</feature>
<dbReference type="Gene3D" id="1.10.10.10">
    <property type="entry name" value="Winged helix-like DNA-binding domain superfamily/Winged helix DNA-binding domain"/>
    <property type="match status" value="1"/>
</dbReference>
<dbReference type="AlphaFoldDB" id="A0A917UG67"/>
<proteinExistence type="inferred from homology"/>
<dbReference type="RefSeq" id="WP_190258133.1">
    <property type="nucleotide sequence ID" value="NZ_BMPI01000136.1"/>
</dbReference>
<evidence type="ECO:0000256" key="6">
    <source>
        <dbReference type="SAM" id="MobiDB-lite"/>
    </source>
</evidence>
<comment type="similarity">
    <text evidence="1">Belongs to the sigma-70 factor family. ECF subfamily.</text>
</comment>
<feature type="region of interest" description="Disordered" evidence="6">
    <location>
        <begin position="1"/>
        <end position="20"/>
    </location>
</feature>
<dbReference type="InterPro" id="IPR014284">
    <property type="entry name" value="RNA_pol_sigma-70_dom"/>
</dbReference>
<keyword evidence="2" id="KW-0805">Transcription regulation</keyword>
<reference evidence="8" key="1">
    <citation type="journal article" date="2014" name="Int. J. Syst. Evol. Microbiol.">
        <title>Complete genome sequence of Corynebacterium casei LMG S-19264T (=DSM 44701T), isolated from a smear-ripened cheese.</title>
        <authorList>
            <consortium name="US DOE Joint Genome Institute (JGI-PGF)"/>
            <person name="Walter F."/>
            <person name="Albersmeier A."/>
            <person name="Kalinowski J."/>
            <person name="Ruckert C."/>
        </authorList>
    </citation>
    <scope>NUCLEOTIDE SEQUENCE</scope>
    <source>
        <strain evidence="8">JCM 19831</strain>
    </source>
</reference>
<accession>A0A917UG67</accession>
<dbReference type="InterPro" id="IPR013325">
    <property type="entry name" value="RNA_pol_sigma_r2"/>
</dbReference>
<dbReference type="PANTHER" id="PTHR43133">
    <property type="entry name" value="RNA POLYMERASE ECF-TYPE SIGMA FACTO"/>
    <property type="match status" value="1"/>
</dbReference>
<dbReference type="InterPro" id="IPR039425">
    <property type="entry name" value="RNA_pol_sigma-70-like"/>
</dbReference>
<protein>
    <recommendedName>
        <fullName evidence="7">RNA polymerase sigma factor 70 region 4 type 2 domain-containing protein</fullName>
    </recommendedName>
</protein>
<reference evidence="8" key="2">
    <citation type="submission" date="2020-09" db="EMBL/GenBank/DDBJ databases">
        <authorList>
            <person name="Sun Q."/>
            <person name="Ohkuma M."/>
        </authorList>
    </citation>
    <scope>NUCLEOTIDE SEQUENCE</scope>
    <source>
        <strain evidence="8">JCM 19831</strain>
    </source>
</reference>
<dbReference type="GO" id="GO:0016987">
    <property type="term" value="F:sigma factor activity"/>
    <property type="evidence" value="ECO:0007669"/>
    <property type="project" value="UniProtKB-KW"/>
</dbReference>
<dbReference type="PANTHER" id="PTHR43133:SF8">
    <property type="entry name" value="RNA POLYMERASE SIGMA FACTOR HI_1459-RELATED"/>
    <property type="match status" value="1"/>
</dbReference>
<evidence type="ECO:0000256" key="5">
    <source>
        <dbReference type="ARBA" id="ARBA00023163"/>
    </source>
</evidence>
<evidence type="ECO:0000256" key="3">
    <source>
        <dbReference type="ARBA" id="ARBA00023082"/>
    </source>
</evidence>
<feature type="compositionally biased region" description="Basic and acidic residues" evidence="6">
    <location>
        <begin position="181"/>
        <end position="196"/>
    </location>
</feature>
<keyword evidence="5" id="KW-0804">Transcription</keyword>